<accession>A0A6P8WXK7</accession>
<dbReference type="InterPro" id="IPR036427">
    <property type="entry name" value="Bromodomain-like_sf"/>
</dbReference>
<evidence type="ECO:0000313" key="3">
    <source>
        <dbReference type="RefSeq" id="XP_034106434.1"/>
    </source>
</evidence>
<reference evidence="3" key="1">
    <citation type="submission" date="2025-08" db="UniProtKB">
        <authorList>
            <consortium name="RefSeq"/>
        </authorList>
    </citation>
    <scope>IDENTIFICATION</scope>
    <source>
        <strain evidence="3">15112-1751.03</strain>
        <tissue evidence="3">Whole Adult</tissue>
    </source>
</reference>
<dbReference type="GeneID" id="117569407"/>
<proteinExistence type="predicted"/>
<evidence type="ECO:0000313" key="2">
    <source>
        <dbReference type="Proteomes" id="UP000515160"/>
    </source>
</evidence>
<name>A0A6P8WXK7_DROAB</name>
<keyword evidence="2" id="KW-1185">Reference proteome</keyword>
<dbReference type="AlphaFoldDB" id="A0A6P8WXK7"/>
<dbReference type="OrthoDB" id="5752at2759"/>
<dbReference type="Proteomes" id="UP000515160">
    <property type="component" value="Chromosome 3"/>
</dbReference>
<keyword evidence="1" id="KW-0103">Bromodomain</keyword>
<dbReference type="SUPFAM" id="SSF47370">
    <property type="entry name" value="Bromodomain"/>
    <property type="match status" value="1"/>
</dbReference>
<sequence>MTMPKNSVTHNTDQIALSYLLDKVHDDILVSTDSYHFRKPMKNNGVQKNIDLQTIGQNDYLQDIQKIVDNCVKCKGDDAKHTICARNMLEHARIKMKESEHFFIQLEANIVQHLKQAKANYWLRVRL</sequence>
<protein>
    <submittedName>
        <fullName evidence="3">Uncharacterized protein LOC117569407</fullName>
    </submittedName>
</protein>
<dbReference type="RefSeq" id="XP_034106434.1">
    <property type="nucleotide sequence ID" value="XM_034250543.2"/>
</dbReference>
<evidence type="ECO:0000256" key="1">
    <source>
        <dbReference type="ARBA" id="ARBA00023117"/>
    </source>
</evidence>
<organism evidence="2 3">
    <name type="scientific">Drosophila albomicans</name>
    <name type="common">Fruit fly</name>
    <dbReference type="NCBI Taxonomy" id="7291"/>
    <lineage>
        <taxon>Eukaryota</taxon>
        <taxon>Metazoa</taxon>
        <taxon>Ecdysozoa</taxon>
        <taxon>Arthropoda</taxon>
        <taxon>Hexapoda</taxon>
        <taxon>Insecta</taxon>
        <taxon>Pterygota</taxon>
        <taxon>Neoptera</taxon>
        <taxon>Endopterygota</taxon>
        <taxon>Diptera</taxon>
        <taxon>Brachycera</taxon>
        <taxon>Muscomorpha</taxon>
        <taxon>Ephydroidea</taxon>
        <taxon>Drosophilidae</taxon>
        <taxon>Drosophila</taxon>
    </lineage>
</organism>
<gene>
    <name evidence="3" type="primary">LOC117569407</name>
</gene>